<comment type="caution">
    <text evidence="2">The sequence shown here is derived from an EMBL/GenBank/DDBJ whole genome shotgun (WGS) entry which is preliminary data.</text>
</comment>
<keyword evidence="3" id="KW-1185">Reference proteome</keyword>
<sequence length="99" mass="11156">MGFGSSSLPEASLLDWILSFSSSFMIGVIVLLLIEARVACTRLLSRPAKFKFEKSVESMLGNRNKDKIVSGFGTVYMWHFGSLFLNIKAMRYKTSFKYG</sequence>
<evidence type="ECO:0000313" key="3">
    <source>
        <dbReference type="Proteomes" id="UP000828390"/>
    </source>
</evidence>
<keyword evidence="1" id="KW-0472">Membrane</keyword>
<reference evidence="2" key="2">
    <citation type="submission" date="2020-11" db="EMBL/GenBank/DDBJ databases">
        <authorList>
            <person name="McCartney M.A."/>
            <person name="Auch B."/>
            <person name="Kono T."/>
            <person name="Mallez S."/>
            <person name="Becker A."/>
            <person name="Gohl D.M."/>
            <person name="Silverstein K.A.T."/>
            <person name="Koren S."/>
            <person name="Bechman K.B."/>
            <person name="Herman A."/>
            <person name="Abrahante J.E."/>
            <person name="Garbe J."/>
        </authorList>
    </citation>
    <scope>NUCLEOTIDE SEQUENCE</scope>
    <source>
        <strain evidence="2">Duluth1</strain>
        <tissue evidence="2">Whole animal</tissue>
    </source>
</reference>
<dbReference type="AlphaFoldDB" id="A0A9D4R2T7"/>
<dbReference type="Proteomes" id="UP000828390">
    <property type="component" value="Unassembled WGS sequence"/>
</dbReference>
<feature type="transmembrane region" description="Helical" evidence="1">
    <location>
        <begin position="68"/>
        <end position="87"/>
    </location>
</feature>
<accession>A0A9D4R2T7</accession>
<proteinExistence type="predicted"/>
<evidence type="ECO:0000256" key="1">
    <source>
        <dbReference type="SAM" id="Phobius"/>
    </source>
</evidence>
<dbReference type="EMBL" id="JAIWYP010000003">
    <property type="protein sequence ID" value="KAH3852869.1"/>
    <property type="molecule type" value="Genomic_DNA"/>
</dbReference>
<name>A0A9D4R2T7_DREPO</name>
<feature type="transmembrane region" description="Helical" evidence="1">
    <location>
        <begin position="12"/>
        <end position="34"/>
    </location>
</feature>
<keyword evidence="1" id="KW-1133">Transmembrane helix</keyword>
<gene>
    <name evidence="2" type="ORF">DPMN_095390</name>
</gene>
<reference evidence="2" key="1">
    <citation type="journal article" date="2019" name="bioRxiv">
        <title>The Genome of the Zebra Mussel, Dreissena polymorpha: A Resource for Invasive Species Research.</title>
        <authorList>
            <person name="McCartney M.A."/>
            <person name="Auch B."/>
            <person name="Kono T."/>
            <person name="Mallez S."/>
            <person name="Zhang Y."/>
            <person name="Obille A."/>
            <person name="Becker A."/>
            <person name="Abrahante J.E."/>
            <person name="Garbe J."/>
            <person name="Badalamenti J.P."/>
            <person name="Herman A."/>
            <person name="Mangelson H."/>
            <person name="Liachko I."/>
            <person name="Sullivan S."/>
            <person name="Sone E.D."/>
            <person name="Koren S."/>
            <person name="Silverstein K.A.T."/>
            <person name="Beckman K.B."/>
            <person name="Gohl D.M."/>
        </authorList>
    </citation>
    <scope>NUCLEOTIDE SEQUENCE</scope>
    <source>
        <strain evidence="2">Duluth1</strain>
        <tissue evidence="2">Whole animal</tissue>
    </source>
</reference>
<evidence type="ECO:0000313" key="2">
    <source>
        <dbReference type="EMBL" id="KAH3852869.1"/>
    </source>
</evidence>
<organism evidence="2 3">
    <name type="scientific">Dreissena polymorpha</name>
    <name type="common">Zebra mussel</name>
    <name type="synonym">Mytilus polymorpha</name>
    <dbReference type="NCBI Taxonomy" id="45954"/>
    <lineage>
        <taxon>Eukaryota</taxon>
        <taxon>Metazoa</taxon>
        <taxon>Spiralia</taxon>
        <taxon>Lophotrochozoa</taxon>
        <taxon>Mollusca</taxon>
        <taxon>Bivalvia</taxon>
        <taxon>Autobranchia</taxon>
        <taxon>Heteroconchia</taxon>
        <taxon>Euheterodonta</taxon>
        <taxon>Imparidentia</taxon>
        <taxon>Neoheterodontei</taxon>
        <taxon>Myida</taxon>
        <taxon>Dreissenoidea</taxon>
        <taxon>Dreissenidae</taxon>
        <taxon>Dreissena</taxon>
    </lineage>
</organism>
<protein>
    <submittedName>
        <fullName evidence="2">Uncharacterized protein</fullName>
    </submittedName>
</protein>
<keyword evidence="1" id="KW-0812">Transmembrane</keyword>